<protein>
    <submittedName>
        <fullName evidence="2">Uncharacterized protein</fullName>
    </submittedName>
</protein>
<reference evidence="2" key="1">
    <citation type="submission" date="2023-10" db="EMBL/GenBank/DDBJ databases">
        <title>Genome assemblies of two species of porcelain crab, Petrolisthes cinctipes and Petrolisthes manimaculis (Anomura: Porcellanidae).</title>
        <authorList>
            <person name="Angst P."/>
        </authorList>
    </citation>
    <scope>NUCLEOTIDE SEQUENCE</scope>
    <source>
        <strain evidence="2">PB745_01</strain>
        <tissue evidence="2">Gill</tissue>
    </source>
</reference>
<evidence type="ECO:0000313" key="3">
    <source>
        <dbReference type="Proteomes" id="UP001286313"/>
    </source>
</evidence>
<name>A0AAE1G2T7_PETCI</name>
<feature type="compositionally biased region" description="Basic and acidic residues" evidence="1">
    <location>
        <begin position="49"/>
        <end position="62"/>
    </location>
</feature>
<dbReference type="AlphaFoldDB" id="A0AAE1G2T7"/>
<dbReference type="EMBL" id="JAWQEG010000808">
    <property type="protein sequence ID" value="KAK3885343.1"/>
    <property type="molecule type" value="Genomic_DNA"/>
</dbReference>
<organism evidence="2 3">
    <name type="scientific">Petrolisthes cinctipes</name>
    <name type="common">Flat porcelain crab</name>
    <dbReference type="NCBI Taxonomy" id="88211"/>
    <lineage>
        <taxon>Eukaryota</taxon>
        <taxon>Metazoa</taxon>
        <taxon>Ecdysozoa</taxon>
        <taxon>Arthropoda</taxon>
        <taxon>Crustacea</taxon>
        <taxon>Multicrustacea</taxon>
        <taxon>Malacostraca</taxon>
        <taxon>Eumalacostraca</taxon>
        <taxon>Eucarida</taxon>
        <taxon>Decapoda</taxon>
        <taxon>Pleocyemata</taxon>
        <taxon>Anomura</taxon>
        <taxon>Galatheoidea</taxon>
        <taxon>Porcellanidae</taxon>
        <taxon>Petrolisthes</taxon>
    </lineage>
</organism>
<evidence type="ECO:0000256" key="1">
    <source>
        <dbReference type="SAM" id="MobiDB-lite"/>
    </source>
</evidence>
<accession>A0AAE1G2T7</accession>
<dbReference type="Proteomes" id="UP001286313">
    <property type="component" value="Unassembled WGS sequence"/>
</dbReference>
<gene>
    <name evidence="2" type="ORF">Pcinc_010422</name>
</gene>
<comment type="caution">
    <text evidence="2">The sequence shown here is derived from an EMBL/GenBank/DDBJ whole genome shotgun (WGS) entry which is preliminary data.</text>
</comment>
<sequence>MVRVLVDGVVVVRWAVEAVLHLVPITRPDHHTVGLHEHAGMAEGPSPQAHKDNTVAREEGKESRMSVAMLRRKTMWWCPCLHQPRGGVKGKPKVWRVSGEPGSRRRARPGSRASGKLSYGEFCYDAWNPFHLRRVPRQVILRVEA</sequence>
<keyword evidence="3" id="KW-1185">Reference proteome</keyword>
<evidence type="ECO:0000313" key="2">
    <source>
        <dbReference type="EMBL" id="KAK3885343.1"/>
    </source>
</evidence>
<proteinExistence type="predicted"/>
<feature type="region of interest" description="Disordered" evidence="1">
    <location>
        <begin position="40"/>
        <end position="62"/>
    </location>
</feature>
<feature type="region of interest" description="Disordered" evidence="1">
    <location>
        <begin position="87"/>
        <end position="115"/>
    </location>
</feature>